<keyword evidence="1" id="KW-0479">Metal-binding</keyword>
<sequence>MSSAASPLSGRDSSLHRHRPITRISRACEECRSRKVRCDGQSPCSKCRPGNRACVYRVPRLETRSGRKATTSHRTRPNIQPPTAISPPPRVWSDPVLYKRQRELRAGIGVSNVDNGSFQFYGPSSHFCLVQRMYQRMQRRTNETLLTPGGSVPDGVEKWNLERFMFSVGCDKDPTQCQPDAYFSKEMGEAFMNSYFEIIHPQVPVLIYSDLMKIWDNMWRPPSHRNNIPGIELLFMVLAIGARVSSSQYQQNTSLLEGWAEHFASKANNLNGSFEDISLSSTHFFLLKATYAYQVMRPNEAYLYLGHAARAAMALGINRMQVVDGANPIAHRLRLTFWIIYAHERMCSLYTGRPSALRDDLNDAPYPEDLSLQGNLEGSLSGKHMEPATKCGFIRAMTNIGLIADRIFVDIYSPKSMLTISSVARVREIIRETSYELESITHTLPEYLHFFDNRLPLGQGWQEVQRMTLGNHYYFSRMLMHRPALVFATFFASKEEAEDRAAGTMNIDASIEETICSAKSIISLNHDVYFRRYPEAKFDSSSATFLVSACITLLYDVLDPKTTPDYAKDIFAVVERAVECLDQIQHVGPTSGKAVSLDVMKVAKDALQSTSAEGDLDENLVGSFPWLQNPIDDLPNAPPAGTSQPGQQNPMTPVYISDHVTGMPDVTTGRDFTPLVTAPEVHYMSHFLEAGFNPEDVPNCLY</sequence>
<dbReference type="GO" id="GO:0003677">
    <property type="term" value="F:DNA binding"/>
    <property type="evidence" value="ECO:0007669"/>
    <property type="project" value="UniProtKB-KW"/>
</dbReference>
<evidence type="ECO:0000313" key="8">
    <source>
        <dbReference type="EMBL" id="KAB8076283.1"/>
    </source>
</evidence>
<keyword evidence="5" id="KW-0539">Nucleus</keyword>
<keyword evidence="4" id="KW-0804">Transcription</keyword>
<dbReference type="PROSITE" id="PS00463">
    <property type="entry name" value="ZN2_CY6_FUNGAL_1"/>
    <property type="match status" value="1"/>
</dbReference>
<gene>
    <name evidence="8" type="ORF">BDV29DRAFT_170524</name>
</gene>
<evidence type="ECO:0000256" key="3">
    <source>
        <dbReference type="ARBA" id="ARBA00023125"/>
    </source>
</evidence>
<dbReference type="SMART" id="SM00906">
    <property type="entry name" value="Fungal_trans"/>
    <property type="match status" value="1"/>
</dbReference>
<dbReference type="SMART" id="SM00066">
    <property type="entry name" value="GAL4"/>
    <property type="match status" value="1"/>
</dbReference>
<feature type="region of interest" description="Disordered" evidence="6">
    <location>
        <begin position="65"/>
        <end position="92"/>
    </location>
</feature>
<dbReference type="Pfam" id="PF04082">
    <property type="entry name" value="Fungal_trans"/>
    <property type="match status" value="1"/>
</dbReference>
<dbReference type="CDD" id="cd00067">
    <property type="entry name" value="GAL4"/>
    <property type="match status" value="1"/>
</dbReference>
<accession>A0A5N5X6B8</accession>
<dbReference type="GO" id="GO:0006351">
    <property type="term" value="P:DNA-templated transcription"/>
    <property type="evidence" value="ECO:0007669"/>
    <property type="project" value="InterPro"/>
</dbReference>
<feature type="region of interest" description="Disordered" evidence="6">
    <location>
        <begin position="632"/>
        <end position="653"/>
    </location>
</feature>
<dbReference type="Proteomes" id="UP000326565">
    <property type="component" value="Unassembled WGS sequence"/>
</dbReference>
<evidence type="ECO:0000256" key="6">
    <source>
        <dbReference type="SAM" id="MobiDB-lite"/>
    </source>
</evidence>
<keyword evidence="9" id="KW-1185">Reference proteome</keyword>
<evidence type="ECO:0000256" key="2">
    <source>
        <dbReference type="ARBA" id="ARBA00023015"/>
    </source>
</evidence>
<dbReference type="PROSITE" id="PS50048">
    <property type="entry name" value="ZN2_CY6_FUNGAL_2"/>
    <property type="match status" value="1"/>
</dbReference>
<evidence type="ECO:0000259" key="7">
    <source>
        <dbReference type="PROSITE" id="PS50048"/>
    </source>
</evidence>
<keyword evidence="2" id="KW-0805">Transcription regulation</keyword>
<protein>
    <recommendedName>
        <fullName evidence="7">Zn(2)-C6 fungal-type domain-containing protein</fullName>
    </recommendedName>
</protein>
<reference evidence="8 9" key="1">
    <citation type="submission" date="2019-04" db="EMBL/GenBank/DDBJ databases">
        <title>Friends and foes A comparative genomics study of 23 Aspergillus species from section Flavi.</title>
        <authorList>
            <consortium name="DOE Joint Genome Institute"/>
            <person name="Kjaerbolling I."/>
            <person name="Vesth T."/>
            <person name="Frisvad J.C."/>
            <person name="Nybo J.L."/>
            <person name="Theobald S."/>
            <person name="Kildgaard S."/>
            <person name="Isbrandt T."/>
            <person name="Kuo A."/>
            <person name="Sato A."/>
            <person name="Lyhne E.K."/>
            <person name="Kogle M.E."/>
            <person name="Wiebenga A."/>
            <person name="Kun R.S."/>
            <person name="Lubbers R.J."/>
            <person name="Makela M.R."/>
            <person name="Barry K."/>
            <person name="Chovatia M."/>
            <person name="Clum A."/>
            <person name="Daum C."/>
            <person name="Haridas S."/>
            <person name="He G."/>
            <person name="LaButti K."/>
            <person name="Lipzen A."/>
            <person name="Mondo S."/>
            <person name="Riley R."/>
            <person name="Salamov A."/>
            <person name="Simmons B.A."/>
            <person name="Magnuson J.K."/>
            <person name="Henrissat B."/>
            <person name="Mortensen U.H."/>
            <person name="Larsen T.O."/>
            <person name="Devries R.P."/>
            <person name="Grigoriev I.V."/>
            <person name="Machida M."/>
            <person name="Baker S.E."/>
            <person name="Andersen M.R."/>
        </authorList>
    </citation>
    <scope>NUCLEOTIDE SEQUENCE [LARGE SCALE GENOMIC DNA]</scope>
    <source>
        <strain evidence="8 9">CBS 151.66</strain>
    </source>
</reference>
<name>A0A5N5X6B8_9EURO</name>
<dbReference type="Gene3D" id="4.10.240.10">
    <property type="entry name" value="Zn(2)-C6 fungal-type DNA-binding domain"/>
    <property type="match status" value="1"/>
</dbReference>
<dbReference type="SUPFAM" id="SSF57701">
    <property type="entry name" value="Zn2/Cys6 DNA-binding domain"/>
    <property type="match status" value="1"/>
</dbReference>
<dbReference type="GO" id="GO:0008270">
    <property type="term" value="F:zinc ion binding"/>
    <property type="evidence" value="ECO:0007669"/>
    <property type="project" value="InterPro"/>
</dbReference>
<dbReference type="OrthoDB" id="5296287at2759"/>
<feature type="compositionally biased region" description="Polar residues" evidence="6">
    <location>
        <begin position="641"/>
        <end position="651"/>
    </location>
</feature>
<feature type="compositionally biased region" description="Basic residues" evidence="6">
    <location>
        <begin position="66"/>
        <end position="76"/>
    </location>
</feature>
<evidence type="ECO:0000256" key="5">
    <source>
        <dbReference type="ARBA" id="ARBA00023242"/>
    </source>
</evidence>
<keyword evidence="3" id="KW-0238">DNA-binding</keyword>
<dbReference type="PANTHER" id="PTHR47424:SF3">
    <property type="entry name" value="REGULATORY PROTEIN GAL4"/>
    <property type="match status" value="1"/>
</dbReference>
<dbReference type="InterPro" id="IPR001138">
    <property type="entry name" value="Zn2Cys6_DnaBD"/>
</dbReference>
<dbReference type="GO" id="GO:0000981">
    <property type="term" value="F:DNA-binding transcription factor activity, RNA polymerase II-specific"/>
    <property type="evidence" value="ECO:0007669"/>
    <property type="project" value="InterPro"/>
</dbReference>
<dbReference type="Pfam" id="PF00172">
    <property type="entry name" value="Zn_clus"/>
    <property type="match status" value="1"/>
</dbReference>
<dbReference type="EMBL" id="ML732183">
    <property type="protein sequence ID" value="KAB8076283.1"/>
    <property type="molecule type" value="Genomic_DNA"/>
</dbReference>
<dbReference type="PANTHER" id="PTHR47424">
    <property type="entry name" value="REGULATORY PROTEIN GAL4"/>
    <property type="match status" value="1"/>
</dbReference>
<proteinExistence type="predicted"/>
<dbReference type="GO" id="GO:0009893">
    <property type="term" value="P:positive regulation of metabolic process"/>
    <property type="evidence" value="ECO:0007669"/>
    <property type="project" value="UniProtKB-ARBA"/>
</dbReference>
<dbReference type="InterPro" id="IPR007219">
    <property type="entry name" value="XnlR_reg_dom"/>
</dbReference>
<evidence type="ECO:0000256" key="1">
    <source>
        <dbReference type="ARBA" id="ARBA00022723"/>
    </source>
</evidence>
<organism evidence="8 9">
    <name type="scientific">Aspergillus leporis</name>
    <dbReference type="NCBI Taxonomy" id="41062"/>
    <lineage>
        <taxon>Eukaryota</taxon>
        <taxon>Fungi</taxon>
        <taxon>Dikarya</taxon>
        <taxon>Ascomycota</taxon>
        <taxon>Pezizomycotina</taxon>
        <taxon>Eurotiomycetes</taxon>
        <taxon>Eurotiomycetidae</taxon>
        <taxon>Eurotiales</taxon>
        <taxon>Aspergillaceae</taxon>
        <taxon>Aspergillus</taxon>
        <taxon>Aspergillus subgen. Circumdati</taxon>
    </lineage>
</organism>
<dbReference type="AlphaFoldDB" id="A0A5N5X6B8"/>
<dbReference type="CDD" id="cd12148">
    <property type="entry name" value="fungal_TF_MHR"/>
    <property type="match status" value="1"/>
</dbReference>
<evidence type="ECO:0000256" key="4">
    <source>
        <dbReference type="ARBA" id="ARBA00023163"/>
    </source>
</evidence>
<dbReference type="InterPro" id="IPR051127">
    <property type="entry name" value="Fungal_SecMet_Regulators"/>
</dbReference>
<feature type="domain" description="Zn(2)-C6 fungal-type" evidence="7">
    <location>
        <begin position="27"/>
        <end position="56"/>
    </location>
</feature>
<evidence type="ECO:0000313" key="9">
    <source>
        <dbReference type="Proteomes" id="UP000326565"/>
    </source>
</evidence>
<dbReference type="InterPro" id="IPR036864">
    <property type="entry name" value="Zn2-C6_fun-type_DNA-bd_sf"/>
</dbReference>